<dbReference type="GO" id="GO:0000287">
    <property type="term" value="F:magnesium ion binding"/>
    <property type="evidence" value="ECO:0007669"/>
    <property type="project" value="UniProtKB-UniRule"/>
</dbReference>
<evidence type="ECO:0000256" key="1">
    <source>
        <dbReference type="ARBA" id="ARBA00022649"/>
    </source>
</evidence>
<keyword evidence="1 6" id="KW-1277">Toxin-antitoxin system</keyword>
<keyword evidence="9" id="KW-1185">Reference proteome</keyword>
<dbReference type="AlphaFoldDB" id="A0A0K1JEJ5"/>
<keyword evidence="6" id="KW-0800">Toxin</keyword>
<protein>
    <recommendedName>
        <fullName evidence="6">Ribonuclease VapC</fullName>
        <shortName evidence="6">RNase VapC</shortName>
        <ecNumber evidence="6">3.1.-.-</ecNumber>
    </recommendedName>
    <alternativeName>
        <fullName evidence="6">Toxin VapC</fullName>
    </alternativeName>
</protein>
<evidence type="ECO:0000259" key="7">
    <source>
        <dbReference type="Pfam" id="PF01850"/>
    </source>
</evidence>
<evidence type="ECO:0000313" key="9">
    <source>
        <dbReference type="Proteomes" id="UP000066480"/>
    </source>
</evidence>
<feature type="domain" description="PIN" evidence="7">
    <location>
        <begin position="6"/>
        <end position="127"/>
    </location>
</feature>
<dbReference type="SUPFAM" id="SSF88723">
    <property type="entry name" value="PIN domain-like"/>
    <property type="match status" value="1"/>
</dbReference>
<sequence>MADAAFLDTMVLAYAVGGAHEQRDACRAILERAADGVLDLHVSAEAVQELLFHRLRRTDRETALVQSRHVLAMCVIHPLDRDVLHDMLDLVERTEIRGRDAIHAATALAAGFDRIVTTDAAFDSVPGLRRIAPADAIEFAG</sequence>
<proteinExistence type="inferred from homology"/>
<comment type="function">
    <text evidence="6">Toxic component of a toxin-antitoxin (TA) system. An RNase.</text>
</comment>
<keyword evidence="3 6" id="KW-0479">Metal-binding</keyword>
<dbReference type="HAMAP" id="MF_00265">
    <property type="entry name" value="VapC_Nob1"/>
    <property type="match status" value="1"/>
</dbReference>
<feature type="binding site" evidence="6">
    <location>
        <position position="8"/>
    </location>
    <ligand>
        <name>Mg(2+)</name>
        <dbReference type="ChEBI" id="CHEBI:18420"/>
    </ligand>
</feature>
<keyword evidence="4 6" id="KW-0378">Hydrolase</keyword>
<evidence type="ECO:0000256" key="5">
    <source>
        <dbReference type="ARBA" id="ARBA00022842"/>
    </source>
</evidence>
<gene>
    <name evidence="6" type="primary">vapC</name>
    <name evidence="8" type="ORF">VV02_03345</name>
</gene>
<dbReference type="OrthoDB" id="5072366at2"/>
<dbReference type="Pfam" id="PF01850">
    <property type="entry name" value="PIN"/>
    <property type="match status" value="1"/>
</dbReference>
<keyword evidence="2 6" id="KW-0540">Nuclease</keyword>
<reference evidence="8 9" key="1">
    <citation type="submission" date="2015-03" db="EMBL/GenBank/DDBJ databases">
        <title>Luteipulveratus halotolerans sp. nov., a novel actinobacterium (Dermacoccaceae) from Sarawak, Malaysia.</title>
        <authorList>
            <person name="Juboi H."/>
            <person name="Basik A."/>
            <person name="Shamsul S.S."/>
            <person name="Arnold P."/>
            <person name="Schmitt E.K."/>
            <person name="Sanglier J.-J."/>
            <person name="Yeo T."/>
        </authorList>
    </citation>
    <scope>NUCLEOTIDE SEQUENCE [LARGE SCALE GENOMIC DNA]</scope>
    <source>
        <strain evidence="8 9">MN07-A0370</strain>
    </source>
</reference>
<dbReference type="PATRIC" id="fig|571913.6.peg.684"/>
<evidence type="ECO:0000313" key="8">
    <source>
        <dbReference type="EMBL" id="AKU15124.1"/>
    </source>
</evidence>
<dbReference type="RefSeq" id="WP_052589807.1">
    <property type="nucleotide sequence ID" value="NZ_CP011112.1"/>
</dbReference>
<evidence type="ECO:0000256" key="2">
    <source>
        <dbReference type="ARBA" id="ARBA00022722"/>
    </source>
</evidence>
<dbReference type="EC" id="3.1.-.-" evidence="6"/>
<comment type="cofactor">
    <cofactor evidence="6">
        <name>Mg(2+)</name>
        <dbReference type="ChEBI" id="CHEBI:18420"/>
    </cofactor>
</comment>
<dbReference type="PANTHER" id="PTHR38826">
    <property type="entry name" value="RIBONUCLEASE VAPC13"/>
    <property type="match status" value="1"/>
</dbReference>
<dbReference type="InterPro" id="IPR022907">
    <property type="entry name" value="VapC_family"/>
</dbReference>
<dbReference type="Gene3D" id="3.40.50.1010">
    <property type="entry name" value="5'-nuclease"/>
    <property type="match status" value="1"/>
</dbReference>
<comment type="similarity">
    <text evidence="6">Belongs to the PINc/VapC protein family.</text>
</comment>
<evidence type="ECO:0000256" key="3">
    <source>
        <dbReference type="ARBA" id="ARBA00022723"/>
    </source>
</evidence>
<dbReference type="GO" id="GO:0004540">
    <property type="term" value="F:RNA nuclease activity"/>
    <property type="evidence" value="ECO:0007669"/>
    <property type="project" value="InterPro"/>
</dbReference>
<keyword evidence="5 6" id="KW-0460">Magnesium</keyword>
<dbReference type="KEGG" id="lmoi:VV02_03345"/>
<name>A0A0K1JEJ5_9MICO</name>
<evidence type="ECO:0000256" key="4">
    <source>
        <dbReference type="ARBA" id="ARBA00022801"/>
    </source>
</evidence>
<dbReference type="Proteomes" id="UP000066480">
    <property type="component" value="Chromosome"/>
</dbReference>
<dbReference type="GO" id="GO:0090729">
    <property type="term" value="F:toxin activity"/>
    <property type="evidence" value="ECO:0007669"/>
    <property type="project" value="UniProtKB-KW"/>
</dbReference>
<dbReference type="InterPro" id="IPR029060">
    <property type="entry name" value="PIN-like_dom_sf"/>
</dbReference>
<feature type="binding site" evidence="6">
    <location>
        <position position="100"/>
    </location>
    <ligand>
        <name>Mg(2+)</name>
        <dbReference type="ChEBI" id="CHEBI:18420"/>
    </ligand>
</feature>
<dbReference type="PANTHER" id="PTHR38826:SF5">
    <property type="entry name" value="RIBONUCLEASE VAPC13"/>
    <property type="match status" value="1"/>
</dbReference>
<dbReference type="InterPro" id="IPR052106">
    <property type="entry name" value="PINc/VapC_TA"/>
</dbReference>
<evidence type="ECO:0000256" key="6">
    <source>
        <dbReference type="HAMAP-Rule" id="MF_00265"/>
    </source>
</evidence>
<dbReference type="STRING" id="571913.VV02_03345"/>
<organism evidence="8 9">
    <name type="scientific">Luteipulveratus mongoliensis</name>
    <dbReference type="NCBI Taxonomy" id="571913"/>
    <lineage>
        <taxon>Bacteria</taxon>
        <taxon>Bacillati</taxon>
        <taxon>Actinomycetota</taxon>
        <taxon>Actinomycetes</taxon>
        <taxon>Micrococcales</taxon>
        <taxon>Dermacoccaceae</taxon>
        <taxon>Luteipulveratus</taxon>
    </lineage>
</organism>
<dbReference type="EMBL" id="CP011112">
    <property type="protein sequence ID" value="AKU15124.1"/>
    <property type="molecule type" value="Genomic_DNA"/>
</dbReference>
<dbReference type="InterPro" id="IPR002716">
    <property type="entry name" value="PIN_dom"/>
</dbReference>
<dbReference type="GO" id="GO:0016787">
    <property type="term" value="F:hydrolase activity"/>
    <property type="evidence" value="ECO:0007669"/>
    <property type="project" value="UniProtKB-KW"/>
</dbReference>
<accession>A0A0K1JEJ5</accession>